<name>A0A8B6DE41_MYTGA</name>
<dbReference type="PANTHER" id="PTHR11046">
    <property type="entry name" value="OLIGORIBONUCLEASE, MITOCHONDRIAL"/>
    <property type="match status" value="1"/>
</dbReference>
<dbReference type="AlphaFoldDB" id="A0A8B6DE41"/>
<evidence type="ECO:0000256" key="3">
    <source>
        <dbReference type="SAM" id="MobiDB-lite"/>
    </source>
</evidence>
<comment type="caution">
    <text evidence="4">The sequence shown here is derived from an EMBL/GenBank/DDBJ whole genome shotgun (WGS) entry which is preliminary data.</text>
</comment>
<feature type="coiled-coil region" evidence="2">
    <location>
        <begin position="65"/>
        <end position="99"/>
    </location>
</feature>
<feature type="compositionally biased region" description="Polar residues" evidence="3">
    <location>
        <begin position="293"/>
        <end position="303"/>
    </location>
</feature>
<proteinExistence type="predicted"/>
<keyword evidence="5" id="KW-1185">Reference proteome</keyword>
<accession>A0A8B6DE41</accession>
<keyword evidence="2" id="KW-0175">Coiled coil</keyword>
<evidence type="ECO:0000313" key="4">
    <source>
        <dbReference type="EMBL" id="VDI18282.1"/>
    </source>
</evidence>
<dbReference type="InterPro" id="IPR022894">
    <property type="entry name" value="Oligoribonuclease"/>
</dbReference>
<organism evidence="4 5">
    <name type="scientific">Mytilus galloprovincialis</name>
    <name type="common">Mediterranean mussel</name>
    <dbReference type="NCBI Taxonomy" id="29158"/>
    <lineage>
        <taxon>Eukaryota</taxon>
        <taxon>Metazoa</taxon>
        <taxon>Spiralia</taxon>
        <taxon>Lophotrochozoa</taxon>
        <taxon>Mollusca</taxon>
        <taxon>Bivalvia</taxon>
        <taxon>Autobranchia</taxon>
        <taxon>Pteriomorphia</taxon>
        <taxon>Mytilida</taxon>
        <taxon>Mytiloidea</taxon>
        <taxon>Mytilidae</taxon>
        <taxon>Mytilinae</taxon>
        <taxon>Mytilus</taxon>
    </lineage>
</organism>
<keyword evidence="1" id="KW-0378">Hydrolase</keyword>
<dbReference type="EMBL" id="UYJE01003321">
    <property type="protein sequence ID" value="VDI18282.1"/>
    <property type="molecule type" value="Genomic_DNA"/>
</dbReference>
<evidence type="ECO:0000313" key="5">
    <source>
        <dbReference type="Proteomes" id="UP000596742"/>
    </source>
</evidence>
<dbReference type="GO" id="GO:0000175">
    <property type="term" value="F:3'-5'-RNA exonuclease activity"/>
    <property type="evidence" value="ECO:0007669"/>
    <property type="project" value="InterPro"/>
</dbReference>
<protein>
    <submittedName>
        <fullName evidence="4">Uncharacterized protein</fullName>
    </submittedName>
</protein>
<keyword evidence="1" id="KW-0540">Nuclease</keyword>
<sequence>MGQLDRQKTISPNINTSTINTKLMMKNNNTMEWLGGKNEEDKIQIMAKARQESQILKEKEISDEIKLNNERRATLQQRIDEKEAKCIKINQERKELLNEIDKMGGKWKSEPEMTSYIDNLKFKKDKISAIKNQIMYRKDVCMQSVTDKSLFRRNLDINSLKQNLINLIQLENTQNVPVPMEINENDNEHSHEQDIPLFLPASTSAPLHSPSIAFSSTIDPHIHESLSTETSSSTCTRSTFPKSQTVLPSVSTIHQSTSVLTSTIHQSPSVLPSATASSLMTHSPSNVKAKCHSSPSLSPSPAKTVSPHELLENPPCWFKNKYLLHTWDEGSNKLTTYNGKIVHYLARRKTFRVIYWNESEGQKETTKLERYDLTYKELKQDINEGTLKIIN</sequence>
<dbReference type="PANTHER" id="PTHR11046:SF29">
    <property type="match status" value="1"/>
</dbReference>
<gene>
    <name evidence="4" type="ORF">MGAL_10B061866</name>
</gene>
<feature type="region of interest" description="Disordered" evidence="3">
    <location>
        <begin position="284"/>
        <end position="306"/>
    </location>
</feature>
<evidence type="ECO:0000256" key="1">
    <source>
        <dbReference type="ARBA" id="ARBA00022722"/>
    </source>
</evidence>
<reference evidence="4" key="1">
    <citation type="submission" date="2018-11" db="EMBL/GenBank/DDBJ databases">
        <authorList>
            <person name="Alioto T."/>
            <person name="Alioto T."/>
        </authorList>
    </citation>
    <scope>NUCLEOTIDE SEQUENCE</scope>
</reference>
<dbReference type="OrthoDB" id="6165879at2759"/>
<dbReference type="Proteomes" id="UP000596742">
    <property type="component" value="Unassembled WGS sequence"/>
</dbReference>
<evidence type="ECO:0000256" key="2">
    <source>
        <dbReference type="SAM" id="Coils"/>
    </source>
</evidence>